<reference evidence="2 3" key="1">
    <citation type="submission" date="2018-06" db="EMBL/GenBank/DDBJ databases">
        <authorList>
            <consortium name="Pathogen Informatics"/>
            <person name="Doyle S."/>
        </authorList>
    </citation>
    <scope>NUCLEOTIDE SEQUENCE [LARGE SCALE GENOMIC DNA]</scope>
    <source>
        <strain evidence="2 3">NCTC13337</strain>
    </source>
</reference>
<organism evidence="2 3">
    <name type="scientific">Suttonella ornithocola</name>
    <dbReference type="NCBI Taxonomy" id="279832"/>
    <lineage>
        <taxon>Bacteria</taxon>
        <taxon>Pseudomonadati</taxon>
        <taxon>Pseudomonadota</taxon>
        <taxon>Gammaproteobacteria</taxon>
        <taxon>Cardiobacteriales</taxon>
        <taxon>Cardiobacteriaceae</taxon>
        <taxon>Suttonella</taxon>
    </lineage>
</organism>
<feature type="domain" description="Solute-binding protein family 3/N-terminal" evidence="1">
    <location>
        <begin position="6"/>
        <end position="167"/>
    </location>
</feature>
<evidence type="ECO:0000313" key="3">
    <source>
        <dbReference type="Proteomes" id="UP000254601"/>
    </source>
</evidence>
<dbReference type="RefSeq" id="WP_072576882.1">
    <property type="nucleotide sequence ID" value="NZ_LWHB01000111.1"/>
</dbReference>
<evidence type="ECO:0000313" key="2">
    <source>
        <dbReference type="EMBL" id="SUO95509.1"/>
    </source>
</evidence>
<dbReference type="EMBL" id="UHIC01000001">
    <property type="protein sequence ID" value="SUO95509.1"/>
    <property type="molecule type" value="Genomic_DNA"/>
</dbReference>
<dbReference type="Pfam" id="PF00497">
    <property type="entry name" value="SBP_bac_3"/>
    <property type="match status" value="1"/>
</dbReference>
<evidence type="ECO:0000259" key="1">
    <source>
        <dbReference type="Pfam" id="PF00497"/>
    </source>
</evidence>
<name>A0A380MSA2_9GAMM</name>
<sequence length="169" mass="19853">MQLGHAYYSKERNENYSMSDPIYIEKLEFIALKDNAEKVKDFNTDKPIYVATSRGSPVEKILDEVIKTYPNLHKTETALPFLGFKSLFTKEADLLFNTQATLDTYQRNYPQYDYIQIPIGKEYQQTMSLHIMARNDDKGKMLTKHINNGLKKQKDNGTYQRLLDKYHLR</sequence>
<proteinExistence type="predicted"/>
<dbReference type="InterPro" id="IPR001638">
    <property type="entry name" value="Solute-binding_3/MltF_N"/>
</dbReference>
<gene>
    <name evidence="2" type="ORF">NCTC13337_01408</name>
</gene>
<dbReference type="SUPFAM" id="SSF53850">
    <property type="entry name" value="Periplasmic binding protein-like II"/>
    <property type="match status" value="1"/>
</dbReference>
<protein>
    <submittedName>
        <fullName evidence="2">Lysine-arginine-ornithine-binding periplasmic protein</fullName>
    </submittedName>
</protein>
<dbReference type="Proteomes" id="UP000254601">
    <property type="component" value="Unassembled WGS sequence"/>
</dbReference>
<keyword evidence="3" id="KW-1185">Reference proteome</keyword>
<dbReference type="AlphaFoldDB" id="A0A380MSA2"/>
<accession>A0A380MSA2</accession>
<dbReference type="Gene3D" id="3.40.190.10">
    <property type="entry name" value="Periplasmic binding protein-like II"/>
    <property type="match status" value="2"/>
</dbReference>